<keyword evidence="1" id="KW-0472">Membrane</keyword>
<dbReference type="InterPro" id="IPR018711">
    <property type="entry name" value="NAGPA"/>
</dbReference>
<dbReference type="PANTHER" id="PTHR40446">
    <property type="entry name" value="N-ACETYLGLUCOSAMINE-1-PHOSPHODIESTER ALPHA-N-ACETYLGLUCOSAMINIDASE"/>
    <property type="match status" value="1"/>
</dbReference>
<evidence type="ECO:0000259" key="2">
    <source>
        <dbReference type="Pfam" id="PF09992"/>
    </source>
</evidence>
<accession>A0A1H8A5A1</accession>
<keyword evidence="1" id="KW-0812">Transmembrane</keyword>
<dbReference type="RefSeq" id="WP_205408583.1">
    <property type="nucleotide sequence ID" value="NZ_FOCG01000001.1"/>
</dbReference>
<feature type="domain" description="Phosphodiester glycosidase" evidence="2">
    <location>
        <begin position="173"/>
        <end position="349"/>
    </location>
</feature>
<gene>
    <name evidence="3" type="ORF">SAMN05216180_1119</name>
</gene>
<dbReference type="STRING" id="474960.SAMN05216180_1119"/>
<evidence type="ECO:0000256" key="1">
    <source>
        <dbReference type="SAM" id="Phobius"/>
    </source>
</evidence>
<organism evidence="3 4">
    <name type="scientific">Hydrogenoanaerobacterium saccharovorans</name>
    <dbReference type="NCBI Taxonomy" id="474960"/>
    <lineage>
        <taxon>Bacteria</taxon>
        <taxon>Bacillati</taxon>
        <taxon>Bacillota</taxon>
        <taxon>Clostridia</taxon>
        <taxon>Eubacteriales</taxon>
        <taxon>Oscillospiraceae</taxon>
        <taxon>Hydrogenoanaerobacterium</taxon>
    </lineage>
</organism>
<evidence type="ECO:0000313" key="4">
    <source>
        <dbReference type="Proteomes" id="UP000199158"/>
    </source>
</evidence>
<sequence>MTTEIMQRKNKRFAEIRERKQGRGSPVRRTILRCLAVIGTLLLSILIFLFGAITMICRGPSPTVRDLFVTTVMETSAAKFLAHMYFSDDEIRVIQLKNAVVDIQEVTDTSVEFIQSDSVLPKDTIELLEVGGSTFKGKMLIVHDPSRIRVATAPVFGKDIDGVRMEDFVKNEKATAGINGGAFYDENGVGRGGMPLGVVIKDSKLVNGSLNTADSVVIGFDQSNKLIVGKMSGQEALDLKLRDAVSFGPVFIVNGKPVDVAGTGGGLNPRTVIGQRADGAVLMLVIDGRQAHSIGASYKDCIDVMMQYGAINAANLDGGSSSMMIYNGEVVNVSASLYGSRKLPTAFIVK</sequence>
<dbReference type="Pfam" id="PF09992">
    <property type="entry name" value="NAGPA"/>
    <property type="match status" value="1"/>
</dbReference>
<dbReference type="EMBL" id="FOCG01000001">
    <property type="protein sequence ID" value="SEM65733.1"/>
    <property type="molecule type" value="Genomic_DNA"/>
</dbReference>
<evidence type="ECO:0000313" key="3">
    <source>
        <dbReference type="EMBL" id="SEM65733.1"/>
    </source>
</evidence>
<dbReference type="Proteomes" id="UP000199158">
    <property type="component" value="Unassembled WGS sequence"/>
</dbReference>
<feature type="transmembrane region" description="Helical" evidence="1">
    <location>
        <begin position="30"/>
        <end position="56"/>
    </location>
</feature>
<proteinExistence type="predicted"/>
<dbReference type="AlphaFoldDB" id="A0A1H8A5A1"/>
<name>A0A1H8A5A1_9FIRM</name>
<dbReference type="PANTHER" id="PTHR40446:SF2">
    <property type="entry name" value="N-ACETYLGLUCOSAMINE-1-PHOSPHODIESTER ALPHA-N-ACETYLGLUCOSAMINIDASE"/>
    <property type="match status" value="1"/>
</dbReference>
<reference evidence="3 4" key="1">
    <citation type="submission" date="2016-10" db="EMBL/GenBank/DDBJ databases">
        <authorList>
            <person name="de Groot N.N."/>
        </authorList>
    </citation>
    <scope>NUCLEOTIDE SEQUENCE [LARGE SCALE GENOMIC DNA]</scope>
    <source>
        <strain evidence="3 4">CGMCC 1.5070</strain>
    </source>
</reference>
<keyword evidence="4" id="KW-1185">Reference proteome</keyword>
<protein>
    <submittedName>
        <fullName evidence="3">Exopolysaccharide biosynthesis protein</fullName>
    </submittedName>
</protein>
<keyword evidence="1" id="KW-1133">Transmembrane helix</keyword>